<protein>
    <submittedName>
        <fullName evidence="2">Uncharacterized protein</fullName>
    </submittedName>
</protein>
<keyword evidence="3" id="KW-1185">Reference proteome</keyword>
<reference evidence="3" key="1">
    <citation type="journal article" date="2019" name="Int. J. Syst. Evol. Microbiol.">
        <title>The Global Catalogue of Microorganisms (GCM) 10K type strain sequencing project: providing services to taxonomists for standard genome sequencing and annotation.</title>
        <authorList>
            <consortium name="The Broad Institute Genomics Platform"/>
            <consortium name="The Broad Institute Genome Sequencing Center for Infectious Disease"/>
            <person name="Wu L."/>
            <person name="Ma J."/>
        </authorList>
    </citation>
    <scope>NUCLEOTIDE SEQUENCE [LARGE SCALE GENOMIC DNA]</scope>
    <source>
        <strain evidence="3">CGMCC 1.16855</strain>
    </source>
</reference>
<sequence>MRRLIATATLLAPLLFTTGAQAQRAGAYVVEGVGADGSRYTGAAQLSPTGPQTWRLTWRVGGETIQGVAVDSRGMLSVAYRHGGVLGSALYEVRPDGSLVGLWTSGQEGGLGRETLSPR</sequence>
<organism evidence="2 3">
    <name type="scientific">Falsiroseomonas tokyonensis</name>
    <dbReference type="NCBI Taxonomy" id="430521"/>
    <lineage>
        <taxon>Bacteria</taxon>
        <taxon>Pseudomonadati</taxon>
        <taxon>Pseudomonadota</taxon>
        <taxon>Alphaproteobacteria</taxon>
        <taxon>Acetobacterales</taxon>
        <taxon>Roseomonadaceae</taxon>
        <taxon>Falsiroseomonas</taxon>
    </lineage>
</organism>
<comment type="caution">
    <text evidence="2">The sequence shown here is derived from an EMBL/GenBank/DDBJ whole genome shotgun (WGS) entry which is preliminary data.</text>
</comment>
<dbReference type="EMBL" id="JBHRSB010000005">
    <property type="protein sequence ID" value="MFC3001870.1"/>
    <property type="molecule type" value="Genomic_DNA"/>
</dbReference>
<feature type="signal peptide" evidence="1">
    <location>
        <begin position="1"/>
        <end position="22"/>
    </location>
</feature>
<proteinExistence type="predicted"/>
<keyword evidence="1" id="KW-0732">Signal</keyword>
<dbReference type="Proteomes" id="UP001595420">
    <property type="component" value="Unassembled WGS sequence"/>
</dbReference>
<evidence type="ECO:0000313" key="3">
    <source>
        <dbReference type="Proteomes" id="UP001595420"/>
    </source>
</evidence>
<evidence type="ECO:0000256" key="1">
    <source>
        <dbReference type="SAM" id="SignalP"/>
    </source>
</evidence>
<name>A0ABV7C0E7_9PROT</name>
<dbReference type="RefSeq" id="WP_216837941.1">
    <property type="nucleotide sequence ID" value="NZ_JAFNJS010000005.1"/>
</dbReference>
<evidence type="ECO:0000313" key="2">
    <source>
        <dbReference type="EMBL" id="MFC3001870.1"/>
    </source>
</evidence>
<feature type="chain" id="PRO_5046673152" evidence="1">
    <location>
        <begin position="23"/>
        <end position="119"/>
    </location>
</feature>
<gene>
    <name evidence="2" type="ORF">ACFOD3_18340</name>
</gene>
<accession>A0ABV7C0E7</accession>